<sequence>MVAAVIEKDGSGSNRGKWRRQQPKKMEEVTTQEDRLVVTGEGSSGSDLGKKFAVYAVGWL</sequence>
<proteinExistence type="predicted"/>
<evidence type="ECO:0000256" key="1">
    <source>
        <dbReference type="SAM" id="MobiDB-lite"/>
    </source>
</evidence>
<protein>
    <submittedName>
        <fullName evidence="2">Uncharacterized protein</fullName>
    </submittedName>
</protein>
<comment type="caution">
    <text evidence="2">The sequence shown here is derived from an EMBL/GenBank/DDBJ whole genome shotgun (WGS) entry which is preliminary data.</text>
</comment>
<reference evidence="2 3" key="1">
    <citation type="journal article" date="2014" name="Agronomy (Basel)">
        <title>A Draft Genome Sequence for Ensete ventricosum, the Drought-Tolerant Tree Against Hunger.</title>
        <authorList>
            <person name="Harrison J."/>
            <person name="Moore K.A."/>
            <person name="Paszkiewicz K."/>
            <person name="Jones T."/>
            <person name="Grant M."/>
            <person name="Ambacheew D."/>
            <person name="Muzemil S."/>
            <person name="Studholme D.J."/>
        </authorList>
    </citation>
    <scope>NUCLEOTIDE SEQUENCE [LARGE SCALE GENOMIC DNA]</scope>
</reference>
<feature type="region of interest" description="Disordered" evidence="1">
    <location>
        <begin position="1"/>
        <end position="45"/>
    </location>
</feature>
<evidence type="ECO:0000313" key="2">
    <source>
        <dbReference type="EMBL" id="RRT75780.1"/>
    </source>
</evidence>
<dbReference type="EMBL" id="AMZH03002381">
    <property type="protein sequence ID" value="RRT75780.1"/>
    <property type="molecule type" value="Genomic_DNA"/>
</dbReference>
<evidence type="ECO:0000313" key="3">
    <source>
        <dbReference type="Proteomes" id="UP000287651"/>
    </source>
</evidence>
<gene>
    <name evidence="2" type="ORF">B296_00017020</name>
</gene>
<name>A0A427AHU4_ENSVE</name>
<accession>A0A427AHU4</accession>
<feature type="compositionally biased region" description="Basic and acidic residues" evidence="1">
    <location>
        <begin position="1"/>
        <end position="10"/>
    </location>
</feature>
<dbReference type="Proteomes" id="UP000287651">
    <property type="component" value="Unassembled WGS sequence"/>
</dbReference>
<dbReference type="AlphaFoldDB" id="A0A427AHU4"/>
<organism evidence="2 3">
    <name type="scientific">Ensete ventricosum</name>
    <name type="common">Abyssinian banana</name>
    <name type="synonym">Musa ensete</name>
    <dbReference type="NCBI Taxonomy" id="4639"/>
    <lineage>
        <taxon>Eukaryota</taxon>
        <taxon>Viridiplantae</taxon>
        <taxon>Streptophyta</taxon>
        <taxon>Embryophyta</taxon>
        <taxon>Tracheophyta</taxon>
        <taxon>Spermatophyta</taxon>
        <taxon>Magnoliopsida</taxon>
        <taxon>Liliopsida</taxon>
        <taxon>Zingiberales</taxon>
        <taxon>Musaceae</taxon>
        <taxon>Ensete</taxon>
    </lineage>
</organism>
<feature type="compositionally biased region" description="Basic and acidic residues" evidence="1">
    <location>
        <begin position="24"/>
        <end position="36"/>
    </location>
</feature>